<dbReference type="SUPFAM" id="SSF56801">
    <property type="entry name" value="Acetyl-CoA synthetase-like"/>
    <property type="match status" value="1"/>
</dbReference>
<dbReference type="GO" id="GO:0004467">
    <property type="term" value="F:long-chain fatty acid-CoA ligase activity"/>
    <property type="evidence" value="ECO:0000318"/>
    <property type="project" value="GO_Central"/>
</dbReference>
<dbReference type="Pfam" id="PF00501">
    <property type="entry name" value="AMP-binding"/>
    <property type="match status" value="1"/>
</dbReference>
<dbReference type="OMA" id="LEHWAEQ"/>
<dbReference type="AlphaFoldDB" id="A0A7M7NG22"/>
<dbReference type="InterPro" id="IPR042099">
    <property type="entry name" value="ANL_N_sf"/>
</dbReference>
<dbReference type="Gene3D" id="3.40.50.12780">
    <property type="entry name" value="N-terminal domain of ligase-like"/>
    <property type="match status" value="1"/>
</dbReference>
<reference evidence="5" key="2">
    <citation type="submission" date="2021-01" db="UniProtKB">
        <authorList>
            <consortium name="EnsemblMetazoa"/>
        </authorList>
    </citation>
    <scope>IDENTIFICATION</scope>
</reference>
<evidence type="ECO:0000256" key="2">
    <source>
        <dbReference type="ARBA" id="ARBA00022832"/>
    </source>
</evidence>
<dbReference type="EC" id="6.2.1.3" evidence="3"/>
<dbReference type="PANTHER" id="PTHR43272">
    <property type="entry name" value="LONG-CHAIN-FATTY-ACID--COA LIGASE"/>
    <property type="match status" value="1"/>
</dbReference>
<feature type="domain" description="AMP-dependent synthetase/ligase" evidence="4">
    <location>
        <begin position="13"/>
        <end position="413"/>
    </location>
</feature>
<dbReference type="InterPro" id="IPR020845">
    <property type="entry name" value="AMP-binding_CS"/>
</dbReference>
<organism evidence="5 6">
    <name type="scientific">Strongylocentrotus purpuratus</name>
    <name type="common">Purple sea urchin</name>
    <dbReference type="NCBI Taxonomy" id="7668"/>
    <lineage>
        <taxon>Eukaryota</taxon>
        <taxon>Metazoa</taxon>
        <taxon>Echinodermata</taxon>
        <taxon>Eleutherozoa</taxon>
        <taxon>Echinozoa</taxon>
        <taxon>Echinoidea</taxon>
        <taxon>Euechinoidea</taxon>
        <taxon>Echinacea</taxon>
        <taxon>Camarodonta</taxon>
        <taxon>Echinidea</taxon>
        <taxon>Strongylocentrotidae</taxon>
        <taxon>Strongylocentrotus</taxon>
    </lineage>
</organism>
<dbReference type="PANTHER" id="PTHR43272:SF107">
    <property type="entry name" value="LONG-CHAIN-FATTY-ACID--COA LIGASE 5"/>
    <property type="match status" value="1"/>
</dbReference>
<dbReference type="RefSeq" id="XP_030836009.1">
    <property type="nucleotide sequence ID" value="XM_030980149.1"/>
</dbReference>
<name>A0A7M7NG22_STRPU</name>
<dbReference type="InterPro" id="IPR000873">
    <property type="entry name" value="AMP-dep_synth/lig_dom"/>
</dbReference>
<reference evidence="6" key="1">
    <citation type="submission" date="2015-02" db="EMBL/GenBank/DDBJ databases">
        <title>Genome sequencing for Strongylocentrotus purpuratus.</title>
        <authorList>
            <person name="Murali S."/>
            <person name="Liu Y."/>
            <person name="Vee V."/>
            <person name="English A."/>
            <person name="Wang M."/>
            <person name="Skinner E."/>
            <person name="Han Y."/>
            <person name="Muzny D.M."/>
            <person name="Worley K.C."/>
            <person name="Gibbs R.A."/>
        </authorList>
    </citation>
    <scope>NUCLEOTIDE SEQUENCE</scope>
</reference>
<evidence type="ECO:0000313" key="5">
    <source>
        <dbReference type="EnsemblMetazoa" id="XP_030836009"/>
    </source>
</evidence>
<protein>
    <recommendedName>
        <fullName evidence="3">long-chain-fatty-acid--CoA ligase</fullName>
        <ecNumber evidence="3">6.2.1.3</ecNumber>
    </recommendedName>
</protein>
<keyword evidence="6" id="KW-1185">Reference proteome</keyword>
<evidence type="ECO:0000256" key="3">
    <source>
        <dbReference type="ARBA" id="ARBA00026121"/>
    </source>
</evidence>
<dbReference type="GO" id="GO:0005783">
    <property type="term" value="C:endoplasmic reticulum"/>
    <property type="evidence" value="ECO:0000318"/>
    <property type="project" value="GO_Central"/>
</dbReference>
<dbReference type="InParanoid" id="A0A7M7NG22"/>
<sequence length="597" mass="66785">MFPHYVKGSNVENYIQVEEQATLFGSGLVALGNQPGQETFIGIFSQNRPEWAVTDIACMHYSMISVPFYNTVDIRACDRIITQTNMETIVCDTLEKADRLRVEHSALRSLKTLIVMDLPTEGVGEQKAAFEAEGLKLVSFDDVISCGVKNVVDRVLPKPETINTLVYTSGTTGLPKGVPHTHKTLIATHAYAWQTLSEEVSPGRNDRTISYLPLPHVYERSSLHICMMTGTQYGFFQGDPLKLIDDIQALKPTAFGAVPRVLNRVYDRVMSNVNASSLTKRTLFNLAYKQKSKSLARGEKRTDTIWDKLVFTKIRSQLGGRIKFICSAAAPLAPETAQFLRVTITRNFFEAYGQTEAPVIAHTVPHDVTSGHVGIPGGDSQIKLIDVPELDYYSNNDQGEVCVKGSHVFNGYYRDPEMTSQVLDGDGWLRTGDIGRWNKNGTLAIIDRKKDIFKLSQGVYIAPEKIENFYLREPLVAQAFVTGDSSKDCLVGIMVPDQEELEKFAKKQNIPGCFEELCQNEKVKATIFSRMMKHGKAEGLVGFEQVKGIHIHSKPFSEAEGLLTPTLKSKRNVMHQVFAEEIDEMYSEIDREAKRLK</sequence>
<dbReference type="OrthoDB" id="1700726at2759"/>
<dbReference type="PROSITE" id="PS00455">
    <property type="entry name" value="AMP_BINDING"/>
    <property type="match status" value="1"/>
</dbReference>
<dbReference type="GeneID" id="574703"/>
<dbReference type="Proteomes" id="UP000007110">
    <property type="component" value="Unassembled WGS sequence"/>
</dbReference>
<dbReference type="KEGG" id="spu:574703"/>
<keyword evidence="1" id="KW-0436">Ligase</keyword>
<dbReference type="GO" id="GO:0016020">
    <property type="term" value="C:membrane"/>
    <property type="evidence" value="ECO:0000318"/>
    <property type="project" value="GO_Central"/>
</dbReference>
<keyword evidence="2" id="KW-0276">Fatty acid metabolism</keyword>
<keyword evidence="2" id="KW-0443">Lipid metabolism</keyword>
<evidence type="ECO:0000259" key="4">
    <source>
        <dbReference type="Pfam" id="PF00501"/>
    </source>
</evidence>
<accession>A0A7M7NG22</accession>
<evidence type="ECO:0000256" key="1">
    <source>
        <dbReference type="ARBA" id="ARBA00022598"/>
    </source>
</evidence>
<evidence type="ECO:0000313" key="6">
    <source>
        <dbReference type="Proteomes" id="UP000007110"/>
    </source>
</evidence>
<proteinExistence type="predicted"/>
<dbReference type="EnsemblMetazoa" id="XM_030980149">
    <property type="protein sequence ID" value="XP_030836009"/>
    <property type="gene ID" value="LOC574703"/>
</dbReference>